<keyword evidence="1" id="KW-0472">Membrane</keyword>
<dbReference type="RefSeq" id="WP_245092528.1">
    <property type="nucleotide sequence ID" value="NZ_CP095053.1"/>
</dbReference>
<reference evidence="2 3" key="1">
    <citation type="submission" date="2022-04" db="EMBL/GenBank/DDBJ databases">
        <title>Hymenobacter sp. isolated from the air.</title>
        <authorList>
            <person name="Won M."/>
            <person name="Lee C.-M."/>
            <person name="Woen H.-Y."/>
            <person name="Kwon S.-W."/>
        </authorList>
    </citation>
    <scope>NUCLEOTIDE SEQUENCE [LARGE SCALE GENOMIC DNA]</scope>
    <source>
        <strain evidence="3">5413 J-13</strain>
    </source>
</reference>
<keyword evidence="1" id="KW-1133">Transmembrane helix</keyword>
<name>A0A8T9STR2_9BACT</name>
<evidence type="ECO:0000313" key="3">
    <source>
        <dbReference type="Proteomes" id="UP000829925"/>
    </source>
</evidence>
<feature type="transmembrane region" description="Helical" evidence="1">
    <location>
        <begin position="186"/>
        <end position="205"/>
    </location>
</feature>
<dbReference type="KEGG" id="haei:MUN82_17445"/>
<feature type="transmembrane region" description="Helical" evidence="1">
    <location>
        <begin position="95"/>
        <end position="115"/>
    </location>
</feature>
<keyword evidence="3" id="KW-1185">Reference proteome</keyword>
<gene>
    <name evidence="2" type="ORF">MUN82_17445</name>
</gene>
<feature type="transmembrane region" description="Helical" evidence="1">
    <location>
        <begin position="155"/>
        <end position="174"/>
    </location>
</feature>
<evidence type="ECO:0000256" key="1">
    <source>
        <dbReference type="SAM" id="Phobius"/>
    </source>
</evidence>
<evidence type="ECO:0000313" key="2">
    <source>
        <dbReference type="EMBL" id="UOR04721.1"/>
    </source>
</evidence>
<dbReference type="AlphaFoldDB" id="A0A8T9STR2"/>
<dbReference type="EMBL" id="CP095053">
    <property type="protein sequence ID" value="UOR04721.1"/>
    <property type="molecule type" value="Genomic_DNA"/>
</dbReference>
<accession>A0A8T9STR2</accession>
<keyword evidence="1" id="KW-0812">Transmembrane</keyword>
<sequence>MAEDYAAKMGRKTDAELRQYVDHYSDYQEEAVLAALDELERRGQEVAAAGAIRTDVQPVVAQRAAEAATIRAAEVAAVAEPEQVAGPELYSPATIAIFSVMFSFLAGGILLAINLFKLDKQSKALRLLLFVVLYLLGSSYLLQWAVLQFGESAKWISAAVNLGAVVAYLWFFWPRYVGQRSYLSRGWLPALVVCLLVFGALYWLMLPLMGQMSGATLP</sequence>
<organism evidence="2 3">
    <name type="scientific">Hymenobacter aerilatus</name>
    <dbReference type="NCBI Taxonomy" id="2932251"/>
    <lineage>
        <taxon>Bacteria</taxon>
        <taxon>Pseudomonadati</taxon>
        <taxon>Bacteroidota</taxon>
        <taxon>Cytophagia</taxon>
        <taxon>Cytophagales</taxon>
        <taxon>Hymenobacteraceae</taxon>
        <taxon>Hymenobacter</taxon>
    </lineage>
</organism>
<feature type="transmembrane region" description="Helical" evidence="1">
    <location>
        <begin position="127"/>
        <end position="149"/>
    </location>
</feature>
<protein>
    <submittedName>
        <fullName evidence="2">Uncharacterized protein</fullName>
    </submittedName>
</protein>
<proteinExistence type="predicted"/>
<dbReference type="Proteomes" id="UP000829925">
    <property type="component" value="Chromosome"/>
</dbReference>